<dbReference type="Proteomes" id="UP000274822">
    <property type="component" value="Unassembled WGS sequence"/>
</dbReference>
<proteinExistence type="predicted"/>
<accession>A0A433QC67</accession>
<feature type="non-terminal residue" evidence="1">
    <location>
        <position position="1"/>
    </location>
</feature>
<keyword evidence="2" id="KW-1185">Reference proteome</keyword>
<sequence length="102" mass="11569">TRYRALNLLLDTSSNRDLKKASLRSATHSATHSATLCYTYPPLYYPYPLCYPYFRSATPTLALSLPIYYLRSASLTVNTEAIENFLKEITEDLERSQGGIKP</sequence>
<dbReference type="EMBL" id="RBNJ01008577">
    <property type="protein sequence ID" value="RUS27351.1"/>
    <property type="molecule type" value="Genomic_DNA"/>
</dbReference>
<evidence type="ECO:0000313" key="1">
    <source>
        <dbReference type="EMBL" id="RUS27351.1"/>
    </source>
</evidence>
<organism evidence="1 2">
    <name type="scientific">Jimgerdemannia flammicorona</name>
    <dbReference type="NCBI Taxonomy" id="994334"/>
    <lineage>
        <taxon>Eukaryota</taxon>
        <taxon>Fungi</taxon>
        <taxon>Fungi incertae sedis</taxon>
        <taxon>Mucoromycota</taxon>
        <taxon>Mucoromycotina</taxon>
        <taxon>Endogonomycetes</taxon>
        <taxon>Endogonales</taxon>
        <taxon>Endogonaceae</taxon>
        <taxon>Jimgerdemannia</taxon>
    </lineage>
</organism>
<protein>
    <submittedName>
        <fullName evidence="1">Uncharacterized protein</fullName>
    </submittedName>
</protein>
<evidence type="ECO:0000313" key="2">
    <source>
        <dbReference type="Proteomes" id="UP000274822"/>
    </source>
</evidence>
<name>A0A433QC67_9FUNG</name>
<comment type="caution">
    <text evidence="1">The sequence shown here is derived from an EMBL/GenBank/DDBJ whole genome shotgun (WGS) entry which is preliminary data.</text>
</comment>
<reference evidence="1 2" key="1">
    <citation type="journal article" date="2018" name="New Phytol.">
        <title>Phylogenomics of Endogonaceae and evolution of mycorrhizas within Mucoromycota.</title>
        <authorList>
            <person name="Chang Y."/>
            <person name="Desiro A."/>
            <person name="Na H."/>
            <person name="Sandor L."/>
            <person name="Lipzen A."/>
            <person name="Clum A."/>
            <person name="Barry K."/>
            <person name="Grigoriev I.V."/>
            <person name="Martin F.M."/>
            <person name="Stajich J.E."/>
            <person name="Smith M.E."/>
            <person name="Bonito G."/>
            <person name="Spatafora J.W."/>
        </authorList>
    </citation>
    <scope>NUCLEOTIDE SEQUENCE [LARGE SCALE GENOMIC DNA]</scope>
    <source>
        <strain evidence="1 2">AD002</strain>
    </source>
</reference>
<gene>
    <name evidence="1" type="ORF">BC938DRAFT_483372</name>
</gene>
<dbReference type="AlphaFoldDB" id="A0A433QC67"/>